<keyword evidence="5" id="KW-1185">Reference proteome</keyword>
<reference evidence="6" key="2">
    <citation type="submission" date="2025-08" db="UniProtKB">
        <authorList>
            <consortium name="RefSeq"/>
        </authorList>
    </citation>
    <scope>IDENTIFICATION</scope>
    <source>
        <tissue evidence="6">Young leaves</tissue>
    </source>
</reference>
<dbReference type="InterPro" id="IPR042197">
    <property type="entry name" value="Apaf_helical"/>
</dbReference>
<evidence type="ECO:0000259" key="4">
    <source>
        <dbReference type="Pfam" id="PF23247"/>
    </source>
</evidence>
<keyword evidence="1" id="KW-0433">Leucine-rich repeat</keyword>
<reference evidence="5" key="1">
    <citation type="journal article" date="2019" name="Toxins">
        <title>Detection of Abrin-Like and Prepropulchellin-Like Toxin Genes and Transcripts Using Whole Genome Sequencing and Full-Length Transcript Sequencing of Abrus precatorius.</title>
        <authorList>
            <person name="Hovde B.T."/>
            <person name="Daligault H.E."/>
            <person name="Hanschen E.R."/>
            <person name="Kunde Y.A."/>
            <person name="Johnson M.B."/>
            <person name="Starkenburg S.R."/>
            <person name="Johnson S.L."/>
        </authorList>
    </citation>
    <scope>NUCLEOTIDE SEQUENCE [LARGE SCALE GENOMIC DNA]</scope>
</reference>
<dbReference type="GeneID" id="113851221"/>
<dbReference type="InterPro" id="IPR050905">
    <property type="entry name" value="Plant_NBS-LRR"/>
</dbReference>
<name>A0A8B8K260_ABRPR</name>
<dbReference type="Pfam" id="PF23247">
    <property type="entry name" value="LRR_RPS2"/>
    <property type="match status" value="2"/>
</dbReference>
<evidence type="ECO:0000313" key="6">
    <source>
        <dbReference type="RefSeq" id="XP_027337494.1"/>
    </source>
</evidence>
<dbReference type="PANTHER" id="PTHR33463:SF105">
    <property type="entry name" value="AND NB-ARC DOMAIN DISEASE RESISTANCE PROTEIN, PUTATIVE-RELATED"/>
    <property type="match status" value="1"/>
</dbReference>
<evidence type="ECO:0000313" key="5">
    <source>
        <dbReference type="Proteomes" id="UP000694853"/>
    </source>
</evidence>
<feature type="domain" description="Disease resistance protein At4g27190-like leucine-rich repeats" evidence="4">
    <location>
        <begin position="930"/>
        <end position="990"/>
    </location>
</feature>
<dbReference type="InterPro" id="IPR027417">
    <property type="entry name" value="P-loop_NTPase"/>
</dbReference>
<dbReference type="Gene3D" id="3.80.10.10">
    <property type="entry name" value="Ribonuclease Inhibitor"/>
    <property type="match status" value="2"/>
</dbReference>
<keyword evidence="3" id="KW-0611">Plant defense</keyword>
<dbReference type="SUPFAM" id="SSF52540">
    <property type="entry name" value="P-loop containing nucleoside triphosphate hydrolases"/>
    <property type="match status" value="1"/>
</dbReference>
<dbReference type="InterPro" id="IPR036388">
    <property type="entry name" value="WH-like_DNA-bd_sf"/>
</dbReference>
<evidence type="ECO:0000256" key="2">
    <source>
        <dbReference type="ARBA" id="ARBA00022741"/>
    </source>
</evidence>
<dbReference type="InterPro" id="IPR032675">
    <property type="entry name" value="LRR_dom_sf"/>
</dbReference>
<sequence>MGCEKIIQLGVLSEEDAWTLFKKHAHISDSSLKHLLDKGRDITKECKGLPVAIAAIASSLKGEGNVKVWKSTLRSLQKSVPMHGVPKSLIEVYKCLRYSYDNLKDKESQKLFLLCSMFPEDEELSNETLTRFGIGVRLFGEMDGKYDEARDQVVVAIHKLVDSCLLLKCGKESVKMHDLVREVALWIANEEIQAVNVCNKNQRLLLERRKNIKYLLCERKKMDVFSCKFDSSKLEILKVVYMHEDEDENASVEVPNSFFANMTELRVLHLSLKTRRYVSLSLPQSFQSLTNIRSLILERLRLEDFSVLKNIQNLETLDLVRCRMDELPREIAKLEKFRVLRLRGGIVGNFNSIKVIEKCSLLEELYIVGTDLTFDTSAMHEKITFPALQRYIMSEYLVDESLSTCVAFPKIDAIFSEVTFNHLVQTTELLHLGKIEGEWRNLIPDIVPMDRGMNDLIELYLWESPQLRCLIDTTRIDSHRRSFFSKLIELRLRAMDNFEELCNGRFPFDFLNNLQSLDISDCINLRSILFKSKLNLCYLKTIELYNCPKLVSLFQLSTCQRLLLLEKLSIHDCEKLKNIIADERVNEDRREEIVDGENDNKSCASMFPNLKTLYIIECPQLEYILPTLSTQVVPLLETIITRDCGALKYIFHQYQHEHARSSCKNDSMEKVESNRKKCNISPWIHMCYPHKCRRKVKSTKSTTNEPLQDCSISSVSNFDYLHLWQRAQCLSEQPQILRKIKEIDLQNFSKIKSVFIFSIAPVMLETLRIQDCDELQHIIVDITDDLGDSDLIYGFPKLKEIYVKGCRQLEYIFGCWVDDHQNHNKRNLDLHVLESLRLHDLPSLIGICSKNYSTTLPPLKKFEHNGCSHISIKSIGDFTLSLSNTSVKELSGNVKHLLSLKNLCFHGPKIENICCFNEIIGQETNLGWENIRLEDQPRVTYLFEGPKNSFILQNLMDLIIVQCEKLEVIFTASISRCLPQLRILIIRECKELKQIIEENAENQEMSFPKLGEIVVEKCNKLTYLFPFSTSKELPWLQVLIIKEASELKEVFRADQKVEFPQLRLLVFVKLIIFSLSQGIELENTHLWVQSCPNLSLTSTIESDQLENTVFRYVYGGCYSWEIIKGIAQDLKDSIIQDPSNESQTTKITEDIEGELEVQATSQSELASSEVNTNQSIAEIKHEIVDEDSSLKIPSATTSPIKWHEAHSDVLLDEQSTGEPCLMNQNQAIGLTDTTFKISQGNNCLKEIEDQSNQEDFVSKQTITTTLFMDSEKGHTSPRQLLPPIQEGVERNFEVGTTSANAMIVASPNYGRTFFNETPMEEHSSMKEQQPLGETDIGFEVPQGNNGMPPPNYCLKDRENQSTQEGSMSGKNITATLLMKSEIRNTSLGPLLSPLQKVFYCLYSI</sequence>
<dbReference type="KEGG" id="aprc:113851221"/>
<dbReference type="Proteomes" id="UP000694853">
    <property type="component" value="Unplaced"/>
</dbReference>
<dbReference type="SUPFAM" id="SSF52047">
    <property type="entry name" value="RNI-like"/>
    <property type="match status" value="1"/>
</dbReference>
<dbReference type="Gene3D" id="1.10.10.10">
    <property type="entry name" value="Winged helix-like DNA-binding domain superfamily/Winged helix DNA-binding domain"/>
    <property type="match status" value="1"/>
</dbReference>
<feature type="domain" description="Disease resistance protein At4g27190-like leucine-rich repeats" evidence="4">
    <location>
        <begin position="991"/>
        <end position="1043"/>
    </location>
</feature>
<dbReference type="GO" id="GO:0006952">
    <property type="term" value="P:defense response"/>
    <property type="evidence" value="ECO:0007669"/>
    <property type="project" value="UniProtKB-KW"/>
</dbReference>
<dbReference type="GO" id="GO:0043531">
    <property type="term" value="F:ADP binding"/>
    <property type="evidence" value="ECO:0007669"/>
    <property type="project" value="InterPro"/>
</dbReference>
<keyword evidence="2" id="KW-0547">Nucleotide-binding</keyword>
<dbReference type="InterPro" id="IPR057135">
    <property type="entry name" value="At4g27190-like_LRR"/>
</dbReference>
<evidence type="ECO:0000256" key="1">
    <source>
        <dbReference type="ARBA" id="ARBA00022614"/>
    </source>
</evidence>
<dbReference type="OrthoDB" id="1430868at2759"/>
<dbReference type="Gene3D" id="1.10.8.430">
    <property type="entry name" value="Helical domain of apoptotic protease-activating factors"/>
    <property type="match status" value="1"/>
</dbReference>
<evidence type="ECO:0000256" key="3">
    <source>
        <dbReference type="ARBA" id="ARBA00022821"/>
    </source>
</evidence>
<organism evidence="5 6">
    <name type="scientific">Abrus precatorius</name>
    <name type="common">Indian licorice</name>
    <name type="synonym">Glycine abrus</name>
    <dbReference type="NCBI Taxonomy" id="3816"/>
    <lineage>
        <taxon>Eukaryota</taxon>
        <taxon>Viridiplantae</taxon>
        <taxon>Streptophyta</taxon>
        <taxon>Embryophyta</taxon>
        <taxon>Tracheophyta</taxon>
        <taxon>Spermatophyta</taxon>
        <taxon>Magnoliopsida</taxon>
        <taxon>eudicotyledons</taxon>
        <taxon>Gunneridae</taxon>
        <taxon>Pentapetalae</taxon>
        <taxon>rosids</taxon>
        <taxon>fabids</taxon>
        <taxon>Fabales</taxon>
        <taxon>Fabaceae</taxon>
        <taxon>Papilionoideae</taxon>
        <taxon>50 kb inversion clade</taxon>
        <taxon>NPAAA clade</taxon>
        <taxon>indigoferoid/millettioid clade</taxon>
        <taxon>Abreae</taxon>
        <taxon>Abrus</taxon>
    </lineage>
</organism>
<accession>A0A8B8K260</accession>
<protein>
    <submittedName>
        <fullName evidence="6">Uncharacterized protein LOC113851221</fullName>
    </submittedName>
</protein>
<proteinExistence type="predicted"/>
<gene>
    <name evidence="6" type="primary">LOC113851221</name>
</gene>
<dbReference type="GO" id="GO:0005524">
    <property type="term" value="F:ATP binding"/>
    <property type="evidence" value="ECO:0007669"/>
    <property type="project" value="UniProtKB-KW"/>
</dbReference>
<dbReference type="RefSeq" id="XP_027337494.1">
    <property type="nucleotide sequence ID" value="XM_027481693.1"/>
</dbReference>
<dbReference type="SUPFAM" id="SSF52058">
    <property type="entry name" value="L domain-like"/>
    <property type="match status" value="1"/>
</dbReference>
<dbReference type="PANTHER" id="PTHR33463">
    <property type="entry name" value="NB-ARC DOMAIN-CONTAINING PROTEIN-RELATED"/>
    <property type="match status" value="1"/>
</dbReference>